<dbReference type="Pfam" id="PF22936">
    <property type="entry name" value="Pol_BBD"/>
    <property type="match status" value="1"/>
</dbReference>
<keyword evidence="1" id="KW-0645">Protease</keyword>
<keyword evidence="1" id="KW-0378">Hydrolase</keyword>
<dbReference type="InterPro" id="IPR013103">
    <property type="entry name" value="RVT_2"/>
</dbReference>
<evidence type="ECO:0000313" key="6">
    <source>
        <dbReference type="EMBL" id="PNY13708.1"/>
    </source>
</evidence>
<feature type="compositionally biased region" description="Polar residues" evidence="2">
    <location>
        <begin position="302"/>
        <end position="313"/>
    </location>
</feature>
<reference evidence="6 7" key="1">
    <citation type="journal article" date="2014" name="Am. J. Bot.">
        <title>Genome assembly and annotation for red clover (Trifolium pratense; Fabaceae).</title>
        <authorList>
            <person name="Istvanek J."/>
            <person name="Jaros M."/>
            <person name="Krenek A."/>
            <person name="Repkova J."/>
        </authorList>
    </citation>
    <scope>NUCLEOTIDE SEQUENCE [LARGE SCALE GENOMIC DNA]</scope>
    <source>
        <strain evidence="7">cv. Tatra</strain>
        <tissue evidence="6">Young leaves</tissue>
    </source>
</reference>
<dbReference type="GO" id="GO:0003676">
    <property type="term" value="F:nucleic acid binding"/>
    <property type="evidence" value="ECO:0007669"/>
    <property type="project" value="InterPro"/>
</dbReference>
<dbReference type="Pfam" id="PF25597">
    <property type="entry name" value="SH3_retrovirus"/>
    <property type="match status" value="1"/>
</dbReference>
<dbReference type="PANTHER" id="PTHR47481:SF10">
    <property type="entry name" value="COPIA-LIKE POLYPROTEIN_RETROTRANSPOSON"/>
    <property type="match status" value="1"/>
</dbReference>
<feature type="region of interest" description="Disordered" evidence="2">
    <location>
        <begin position="251"/>
        <end position="277"/>
    </location>
</feature>
<evidence type="ECO:0000259" key="5">
    <source>
        <dbReference type="Pfam" id="PF25597"/>
    </source>
</evidence>
<sequence length="924" mass="104881">MVAELVNLQAKNTMSSSSTTNTSLPKTEPELTIQSFHQCSSFISMKLNPNNFILWRNQITPLIRSLGVLHHLLCEEKPEEEVKGDTGEKSPNPNYSKWITNDGLLCSWLLGTMKEEVLTIIDGDTAYEIWTSIEEQLLPATIEKARSLKNMLMTIKKGSRTLDEYLREFKSICDNLAAIKEPVSDQDKVFQFAYGLGSRYETFRVAMLTKPPYPSFSQFLVALQGHEQIQNVRKDEEKNLMEHAQAFFSQRARGRGRSARGGRGHFNSQGRGFTPAGRYNRQQNNEFFFKHNRNSKGEKSRPTTQPNESNSDCQICKKPNHEAVDCWYRYDYSYQSEDFPQAFAALALNDTKDQSFIVDSGATSHMINDAGNLSYVKPYRGNDVIYVGDGNSIPITHTGDVNVISTTGNLKLKDVLVVPDLKNNLLSVGKFVSDNHCSFEFTSSGFVIKDQNQRMIARGHKKGQLYTLEGDCQEALRTPEQNGTAERKHRHIVEIGLTMMFHANIPLPLWVEVFLTAVYLINRLPLSTLNNETPYFKLFKRHPQYSGLRVIGCQCFPSLRYQGKNKFSAKTYPCVFIGYSPMHKGYRCLDPKTKRVYISRHVVFDETTFPFKPSSVVVSPPNLELTEFPNVDEWFDSKLCATLSTSSSSQLVDSTLEANKDLPTDQSIPYDANTFLFCDQNCFTGPCAHPSQNQEEGPGAHPIHNQEIGDHIQTEQQSQEVVPEQQLPMVESELNQTETTSTIELRRSSRPRRPPSYLKDCVSLATESPKQYSEPKTLKSALKDPLWVNAMQEEICALHSNKTWELVPRPTNANVVGSKWVYRIKFKEDGSIDRFKARLVAKGFTQVPGIDFDETFSPVVKHTTIRFVIALSLSLNWSMRQLDVKNAFLHGKIKETVFMEQPPGGFFTLHPQNKFSDHTDFDIC</sequence>
<dbReference type="STRING" id="57577.A0A2K3PEI3"/>
<proteinExistence type="predicted"/>
<dbReference type="ExpressionAtlas" id="A0A2K3PEI3">
    <property type="expression patterns" value="baseline"/>
</dbReference>
<reference evidence="6 7" key="2">
    <citation type="journal article" date="2017" name="Front. Plant Sci.">
        <title>Gene Classification and Mining of Molecular Markers Useful in Red Clover (Trifolium pratense) Breeding.</title>
        <authorList>
            <person name="Istvanek J."/>
            <person name="Dluhosova J."/>
            <person name="Dluhos P."/>
            <person name="Patkova L."/>
            <person name="Nedelnik J."/>
            <person name="Repkova J."/>
        </authorList>
    </citation>
    <scope>NUCLEOTIDE SEQUENCE [LARGE SCALE GENOMIC DNA]</scope>
    <source>
        <strain evidence="7">cv. Tatra</strain>
        <tissue evidence="6">Young leaves</tissue>
    </source>
</reference>
<dbReference type="InterPro" id="IPR054722">
    <property type="entry name" value="PolX-like_BBD"/>
</dbReference>
<dbReference type="InterPro" id="IPR043502">
    <property type="entry name" value="DNA/RNA_pol_sf"/>
</dbReference>
<dbReference type="Gene3D" id="3.30.420.10">
    <property type="entry name" value="Ribonuclease H-like superfamily/Ribonuclease H"/>
    <property type="match status" value="1"/>
</dbReference>
<dbReference type="GO" id="GO:0004190">
    <property type="term" value="F:aspartic-type endopeptidase activity"/>
    <property type="evidence" value="ECO:0007669"/>
    <property type="project" value="UniProtKB-KW"/>
</dbReference>
<evidence type="ECO:0000313" key="7">
    <source>
        <dbReference type="Proteomes" id="UP000236291"/>
    </source>
</evidence>
<feature type="region of interest" description="Disordered" evidence="2">
    <location>
        <begin position="290"/>
        <end position="313"/>
    </location>
</feature>
<evidence type="ECO:0000259" key="4">
    <source>
        <dbReference type="Pfam" id="PF22936"/>
    </source>
</evidence>
<feature type="domain" description="Retrovirus-related Pol polyprotein from transposon TNT 1-94-like beta-barrel" evidence="4">
    <location>
        <begin position="356"/>
        <end position="433"/>
    </location>
</feature>
<name>A0A2K3PEI3_TRIPR</name>
<feature type="domain" description="Reverse transcriptase Ty1/copia-type" evidence="3">
    <location>
        <begin position="801"/>
        <end position="905"/>
    </location>
</feature>
<dbReference type="SUPFAM" id="SSF53098">
    <property type="entry name" value="Ribonuclease H-like"/>
    <property type="match status" value="1"/>
</dbReference>
<gene>
    <name evidence="6" type="ORF">L195_g010371</name>
</gene>
<feature type="region of interest" description="Disordered" evidence="2">
    <location>
        <begin position="734"/>
        <end position="757"/>
    </location>
</feature>
<evidence type="ECO:0000256" key="2">
    <source>
        <dbReference type="SAM" id="MobiDB-lite"/>
    </source>
</evidence>
<dbReference type="AlphaFoldDB" id="A0A2K3PEI3"/>
<dbReference type="EMBL" id="ASHM01006284">
    <property type="protein sequence ID" value="PNY13708.1"/>
    <property type="molecule type" value="Genomic_DNA"/>
</dbReference>
<feature type="compositionally biased region" description="Basic residues" evidence="2">
    <location>
        <begin position="252"/>
        <end position="263"/>
    </location>
</feature>
<feature type="compositionally biased region" description="Polar residues" evidence="2">
    <location>
        <begin position="734"/>
        <end position="743"/>
    </location>
</feature>
<dbReference type="SUPFAM" id="SSF56672">
    <property type="entry name" value="DNA/RNA polymerases"/>
    <property type="match status" value="1"/>
</dbReference>
<accession>A0A2K3PEI3</accession>
<dbReference type="Proteomes" id="UP000236291">
    <property type="component" value="Unassembled WGS sequence"/>
</dbReference>
<dbReference type="InterPro" id="IPR036397">
    <property type="entry name" value="RNaseH_sf"/>
</dbReference>
<dbReference type="PANTHER" id="PTHR47481">
    <property type="match status" value="1"/>
</dbReference>
<evidence type="ECO:0000256" key="1">
    <source>
        <dbReference type="ARBA" id="ARBA00022750"/>
    </source>
</evidence>
<dbReference type="Pfam" id="PF14223">
    <property type="entry name" value="Retrotran_gag_2"/>
    <property type="match status" value="1"/>
</dbReference>
<dbReference type="InterPro" id="IPR057670">
    <property type="entry name" value="SH3_retrovirus"/>
</dbReference>
<protein>
    <submittedName>
        <fullName evidence="6">Uncharacterized protein</fullName>
    </submittedName>
</protein>
<dbReference type="InterPro" id="IPR012337">
    <property type="entry name" value="RNaseH-like_sf"/>
</dbReference>
<evidence type="ECO:0000259" key="3">
    <source>
        <dbReference type="Pfam" id="PF07727"/>
    </source>
</evidence>
<keyword evidence="1" id="KW-0064">Aspartyl protease</keyword>
<comment type="caution">
    <text evidence="6">The sequence shown here is derived from an EMBL/GenBank/DDBJ whole genome shotgun (WGS) entry which is preliminary data.</text>
</comment>
<feature type="domain" description="Retroviral polymerase SH3-like" evidence="5">
    <location>
        <begin position="553"/>
        <end position="614"/>
    </location>
</feature>
<dbReference type="Pfam" id="PF07727">
    <property type="entry name" value="RVT_2"/>
    <property type="match status" value="1"/>
</dbReference>
<organism evidence="6 7">
    <name type="scientific">Trifolium pratense</name>
    <name type="common">Red clover</name>
    <dbReference type="NCBI Taxonomy" id="57577"/>
    <lineage>
        <taxon>Eukaryota</taxon>
        <taxon>Viridiplantae</taxon>
        <taxon>Streptophyta</taxon>
        <taxon>Embryophyta</taxon>
        <taxon>Tracheophyta</taxon>
        <taxon>Spermatophyta</taxon>
        <taxon>Magnoliopsida</taxon>
        <taxon>eudicotyledons</taxon>
        <taxon>Gunneridae</taxon>
        <taxon>Pentapetalae</taxon>
        <taxon>rosids</taxon>
        <taxon>fabids</taxon>
        <taxon>Fabales</taxon>
        <taxon>Fabaceae</taxon>
        <taxon>Papilionoideae</taxon>
        <taxon>50 kb inversion clade</taxon>
        <taxon>NPAAA clade</taxon>
        <taxon>Hologalegina</taxon>
        <taxon>IRL clade</taxon>
        <taxon>Trifolieae</taxon>
        <taxon>Trifolium</taxon>
    </lineage>
</organism>